<accession>A0ABY6N529</accession>
<dbReference type="RefSeq" id="WP_265048701.1">
    <property type="nucleotide sequence ID" value="NZ_CP100390.1"/>
</dbReference>
<evidence type="ECO:0000256" key="1">
    <source>
        <dbReference type="SAM" id="Phobius"/>
    </source>
</evidence>
<gene>
    <name evidence="2" type="ORF">NKI27_05595</name>
</gene>
<sequence length="271" mass="31117">MSSMQEERSQPIVETSLTELAFIFFFILLIFSAWKFTEFDKMLDEKNAAQANLEMQLSDLTSGMKEAAKLAGLEEPFDPAALFKELSIEKGKAESTSKKLMEFESLTKTIEQVGKDSGFEDSSSEELLERIVQLHQDTKGQNLNLRKKITQLGNGLDHPPCWADPITGNIQYLFDVVINEENVHFHPGWPESRHAQAINNRNISSIPGVYNLNKDLWVKSQGLYEESIAAKCRHFVKVYDHADSKRAFKSYLLGIENHFYKFLSRQRYERL</sequence>
<keyword evidence="1" id="KW-0812">Transmembrane</keyword>
<evidence type="ECO:0000313" key="3">
    <source>
        <dbReference type="Proteomes" id="UP001163739"/>
    </source>
</evidence>
<dbReference type="EMBL" id="CP100390">
    <property type="protein sequence ID" value="UZE97223.1"/>
    <property type="molecule type" value="Genomic_DNA"/>
</dbReference>
<dbReference type="Proteomes" id="UP001163739">
    <property type="component" value="Chromosome"/>
</dbReference>
<name>A0ABY6N529_9ALTE</name>
<feature type="transmembrane region" description="Helical" evidence="1">
    <location>
        <begin position="20"/>
        <end position="37"/>
    </location>
</feature>
<protein>
    <submittedName>
        <fullName evidence="2">Uncharacterized protein</fullName>
    </submittedName>
</protein>
<organism evidence="2 3">
    <name type="scientific">Alkalimarinus alittae</name>
    <dbReference type="NCBI Taxonomy" id="2961619"/>
    <lineage>
        <taxon>Bacteria</taxon>
        <taxon>Pseudomonadati</taxon>
        <taxon>Pseudomonadota</taxon>
        <taxon>Gammaproteobacteria</taxon>
        <taxon>Alteromonadales</taxon>
        <taxon>Alteromonadaceae</taxon>
        <taxon>Alkalimarinus</taxon>
    </lineage>
</organism>
<keyword evidence="3" id="KW-1185">Reference proteome</keyword>
<keyword evidence="1" id="KW-0472">Membrane</keyword>
<proteinExistence type="predicted"/>
<keyword evidence="1" id="KW-1133">Transmembrane helix</keyword>
<reference evidence="2" key="1">
    <citation type="submission" date="2022-06" db="EMBL/GenBank/DDBJ databases">
        <title>Alkalimarinus sp. nov., isolated from gut of a Alitta virens.</title>
        <authorList>
            <person name="Yang A.I."/>
            <person name="Shin N.-R."/>
        </authorList>
    </citation>
    <scope>NUCLEOTIDE SEQUENCE</scope>
    <source>
        <strain evidence="2">A2M4</strain>
    </source>
</reference>
<evidence type="ECO:0000313" key="2">
    <source>
        <dbReference type="EMBL" id="UZE97223.1"/>
    </source>
</evidence>